<feature type="domain" description="Peptidase S54 rhomboid" evidence="6">
    <location>
        <begin position="21"/>
        <end position="165"/>
    </location>
</feature>
<dbReference type="InterPro" id="IPR022764">
    <property type="entry name" value="Peptidase_S54_rhomboid_dom"/>
</dbReference>
<keyword evidence="2 5" id="KW-0812">Transmembrane</keyword>
<dbReference type="EMBL" id="JAADJT010000008">
    <property type="protein sequence ID" value="NGZ86328.1"/>
    <property type="molecule type" value="Genomic_DNA"/>
</dbReference>
<accession>A0ABX0FNY8</accession>
<evidence type="ECO:0000256" key="3">
    <source>
        <dbReference type="ARBA" id="ARBA00022989"/>
    </source>
</evidence>
<dbReference type="Gene3D" id="1.20.1540.10">
    <property type="entry name" value="Rhomboid-like"/>
    <property type="match status" value="1"/>
</dbReference>
<dbReference type="Pfam" id="PF01694">
    <property type="entry name" value="Rhomboid"/>
    <property type="match status" value="1"/>
</dbReference>
<dbReference type="SUPFAM" id="SSF144091">
    <property type="entry name" value="Rhomboid-like"/>
    <property type="match status" value="1"/>
</dbReference>
<evidence type="ECO:0000256" key="4">
    <source>
        <dbReference type="ARBA" id="ARBA00023136"/>
    </source>
</evidence>
<feature type="transmembrane region" description="Helical" evidence="5">
    <location>
        <begin position="148"/>
        <end position="169"/>
    </location>
</feature>
<keyword evidence="8" id="KW-1185">Reference proteome</keyword>
<dbReference type="Proteomes" id="UP000666369">
    <property type="component" value="Unassembled WGS sequence"/>
</dbReference>
<evidence type="ECO:0000259" key="6">
    <source>
        <dbReference type="Pfam" id="PF01694"/>
    </source>
</evidence>
<evidence type="ECO:0000256" key="5">
    <source>
        <dbReference type="SAM" id="Phobius"/>
    </source>
</evidence>
<dbReference type="InterPro" id="IPR023826">
    <property type="entry name" value="Rhom-like_SP_proteobac"/>
</dbReference>
<dbReference type="GO" id="GO:0016787">
    <property type="term" value="F:hydrolase activity"/>
    <property type="evidence" value="ECO:0007669"/>
    <property type="project" value="UniProtKB-KW"/>
</dbReference>
<organism evidence="7 8">
    <name type="scientific">Duganella aceris</name>
    <dbReference type="NCBI Taxonomy" id="2703883"/>
    <lineage>
        <taxon>Bacteria</taxon>
        <taxon>Pseudomonadati</taxon>
        <taxon>Pseudomonadota</taxon>
        <taxon>Betaproteobacteria</taxon>
        <taxon>Burkholderiales</taxon>
        <taxon>Oxalobacteraceae</taxon>
        <taxon>Telluria group</taxon>
        <taxon>Duganella</taxon>
    </lineage>
</organism>
<evidence type="ECO:0000313" key="7">
    <source>
        <dbReference type="EMBL" id="NGZ86328.1"/>
    </source>
</evidence>
<dbReference type="EC" id="3.4.21.-" evidence="7"/>
<dbReference type="RefSeq" id="WP_166106074.1">
    <property type="nucleotide sequence ID" value="NZ_JAADJT010000008.1"/>
</dbReference>
<evidence type="ECO:0000313" key="8">
    <source>
        <dbReference type="Proteomes" id="UP000666369"/>
    </source>
</evidence>
<comment type="subcellular location">
    <subcellularLocation>
        <location evidence="1">Membrane</location>
        <topology evidence="1">Multi-pass membrane protein</topology>
    </subcellularLocation>
</comment>
<evidence type="ECO:0000256" key="1">
    <source>
        <dbReference type="ARBA" id="ARBA00004141"/>
    </source>
</evidence>
<keyword evidence="4 5" id="KW-0472">Membrane</keyword>
<keyword evidence="7" id="KW-0378">Hydrolase</keyword>
<reference evidence="8" key="2">
    <citation type="submission" date="2023-07" db="EMBL/GenBank/DDBJ databases">
        <title>Duganella aceri sp. nov., isolated from tree sap.</title>
        <authorList>
            <person name="Kim I.S."/>
        </authorList>
    </citation>
    <scope>NUCLEOTIDE SEQUENCE [LARGE SCALE GENOMIC DNA]</scope>
    <source>
        <strain evidence="8">SAP-35</strain>
    </source>
</reference>
<sequence>MPFADAAPELLEFDRHALLAGEIWRLWSGHLVHYSWQQALVDGAVALVAASIAARAYGVRRLLAALALAAPCISIGLLLFAPDCLYYRGSSGLAVMLAVMAGAALWPRAGNPGRMALAAMALSLAAKIAAEALLLAHGWSDMPADVLISWQAHLLGAIAGGVAAWRHVLVARHPQR</sequence>
<gene>
    <name evidence="7" type="primary">rrtA</name>
    <name evidence="7" type="ORF">GW587_18965</name>
</gene>
<dbReference type="InterPro" id="IPR035952">
    <property type="entry name" value="Rhomboid-like_sf"/>
</dbReference>
<feature type="transmembrane region" description="Helical" evidence="5">
    <location>
        <begin position="117"/>
        <end position="136"/>
    </location>
</feature>
<dbReference type="NCBIfam" id="TIGR03902">
    <property type="entry name" value="rhom_GG_sort"/>
    <property type="match status" value="1"/>
</dbReference>
<protein>
    <submittedName>
        <fullName evidence="7">Rhombosortase</fullName>
        <ecNumber evidence="7">3.4.21.-</ecNumber>
    </submittedName>
</protein>
<evidence type="ECO:0000256" key="2">
    <source>
        <dbReference type="ARBA" id="ARBA00022692"/>
    </source>
</evidence>
<feature type="transmembrane region" description="Helical" evidence="5">
    <location>
        <begin position="61"/>
        <end position="80"/>
    </location>
</feature>
<name>A0ABX0FNY8_9BURK</name>
<reference evidence="7 8" key="1">
    <citation type="submission" date="2020-01" db="EMBL/GenBank/DDBJ databases">
        <authorList>
            <person name="Lee S.D."/>
        </authorList>
    </citation>
    <scope>NUCLEOTIDE SEQUENCE [LARGE SCALE GENOMIC DNA]</scope>
    <source>
        <strain evidence="7 8">SAP-35</strain>
    </source>
</reference>
<feature type="transmembrane region" description="Helical" evidence="5">
    <location>
        <begin position="86"/>
        <end position="105"/>
    </location>
</feature>
<keyword evidence="3 5" id="KW-1133">Transmembrane helix</keyword>
<proteinExistence type="predicted"/>
<comment type="caution">
    <text evidence="7">The sequence shown here is derived from an EMBL/GenBank/DDBJ whole genome shotgun (WGS) entry which is preliminary data.</text>
</comment>